<dbReference type="RefSeq" id="WP_093171853.1">
    <property type="nucleotide sequence ID" value="NZ_FNCN01000018.1"/>
</dbReference>
<organism evidence="2 3">
    <name type="scientific">Sinosporangium album</name>
    <dbReference type="NCBI Taxonomy" id="504805"/>
    <lineage>
        <taxon>Bacteria</taxon>
        <taxon>Bacillati</taxon>
        <taxon>Actinomycetota</taxon>
        <taxon>Actinomycetes</taxon>
        <taxon>Streptosporangiales</taxon>
        <taxon>Streptosporangiaceae</taxon>
        <taxon>Sinosporangium</taxon>
    </lineage>
</organism>
<evidence type="ECO:0000256" key="1">
    <source>
        <dbReference type="SAM" id="Phobius"/>
    </source>
</evidence>
<keyword evidence="1" id="KW-1133">Transmembrane helix</keyword>
<keyword evidence="1" id="KW-0812">Transmembrane</keyword>
<feature type="transmembrane region" description="Helical" evidence="1">
    <location>
        <begin position="14"/>
        <end position="33"/>
    </location>
</feature>
<proteinExistence type="predicted"/>
<dbReference type="EMBL" id="FNCN01000018">
    <property type="protein sequence ID" value="SDH58161.1"/>
    <property type="molecule type" value="Genomic_DNA"/>
</dbReference>
<evidence type="ECO:0000313" key="3">
    <source>
        <dbReference type="Proteomes" id="UP000198923"/>
    </source>
</evidence>
<keyword evidence="3" id="KW-1185">Reference proteome</keyword>
<dbReference type="OrthoDB" id="3416461at2"/>
<name>A0A1G8DKQ0_9ACTN</name>
<dbReference type="Proteomes" id="UP000198923">
    <property type="component" value="Unassembled WGS sequence"/>
</dbReference>
<accession>A0A1G8DKQ0</accession>
<gene>
    <name evidence="2" type="ORF">SAMN05421505_11886</name>
</gene>
<protein>
    <submittedName>
        <fullName evidence="2">Uncharacterized protein</fullName>
    </submittedName>
</protein>
<dbReference type="AlphaFoldDB" id="A0A1G8DKQ0"/>
<keyword evidence="1" id="KW-0472">Membrane</keyword>
<sequence length="211" mass="22494">MIGRVHRIELRRGAALWAAAGIAAAGVALLYGLPGPWWRSVTGWTEQWASAAQWSRLHLTFLWPLAAGAGPPPRAARTVPLDLGAPPRRGAARADITRGLLAGAGTPSCQRWDGPSPGWALHEHAARTVAAAWLMGDLAPLPGDAWMREPLDGVPEYVRDPARRANALTDRAWAALRALPEAEQRRRVAALRAAALTCRGDLLSVLAGGAR</sequence>
<reference evidence="2 3" key="1">
    <citation type="submission" date="2016-10" db="EMBL/GenBank/DDBJ databases">
        <authorList>
            <person name="de Groot N.N."/>
        </authorList>
    </citation>
    <scope>NUCLEOTIDE SEQUENCE [LARGE SCALE GENOMIC DNA]</scope>
    <source>
        <strain evidence="2 3">CPCC 201354</strain>
    </source>
</reference>
<evidence type="ECO:0000313" key="2">
    <source>
        <dbReference type="EMBL" id="SDH58161.1"/>
    </source>
</evidence>